<dbReference type="PANTHER" id="PTHR13343:SF17">
    <property type="entry name" value="CELLULAR REPRESSOR OF E1A-STIMULATED GENES, ISOFORM A"/>
    <property type="match status" value="1"/>
</dbReference>
<accession>A0A931FMS8</accession>
<feature type="domain" description="CREG-like beta-barrel" evidence="2">
    <location>
        <begin position="14"/>
        <end position="151"/>
    </location>
</feature>
<dbReference type="PANTHER" id="PTHR13343">
    <property type="entry name" value="CREG1 PROTEIN"/>
    <property type="match status" value="1"/>
</dbReference>
<sequence>MRKDPILPVDDEARLLAKQLMRTARSGALATNDGESGFPFASLVAVGSDLDGSPIILTSQLSTHTRLLEADERCSLLLSDIGKGDPLAHPRLTLLADATRLEPGSREAQGVRRRYLTQHPKAALYVDFPDFAFWRLNVTSASLNGGFGRSYRMTKADILTDMTGFDGFSDMEAEAVEHMNTDHREAVALYATKLCGAPAGAWKLIGIDPEGVQLGLGDKILRLVFPHRLTSPADLRPVLVHLAREARGHEALG</sequence>
<dbReference type="Proteomes" id="UP000599312">
    <property type="component" value="Unassembled WGS sequence"/>
</dbReference>
<dbReference type="InterPro" id="IPR019595">
    <property type="entry name" value="DUF2470"/>
</dbReference>
<dbReference type="RefSeq" id="WP_196270881.1">
    <property type="nucleotide sequence ID" value="NZ_JADQDO010000002.1"/>
</dbReference>
<keyword evidence="4" id="KW-1185">Reference proteome</keyword>
<dbReference type="Gene3D" id="2.30.110.10">
    <property type="entry name" value="Electron Transport, Fmn-binding Protein, Chain A"/>
    <property type="match status" value="1"/>
</dbReference>
<dbReference type="InterPro" id="IPR037119">
    <property type="entry name" value="Haem_oxidase_HugZ-like_sf"/>
</dbReference>
<evidence type="ECO:0000313" key="3">
    <source>
        <dbReference type="EMBL" id="MBF9232895.1"/>
    </source>
</evidence>
<evidence type="ECO:0000313" key="4">
    <source>
        <dbReference type="Proteomes" id="UP000599312"/>
    </source>
</evidence>
<dbReference type="Pfam" id="PF10615">
    <property type="entry name" value="DUF2470"/>
    <property type="match status" value="1"/>
</dbReference>
<protein>
    <submittedName>
        <fullName evidence="3">HugZ family protein</fullName>
    </submittedName>
</protein>
<dbReference type="SUPFAM" id="SSF50475">
    <property type="entry name" value="FMN-binding split barrel"/>
    <property type="match status" value="1"/>
</dbReference>
<comment type="caution">
    <text evidence="3">The sequence shown here is derived from an EMBL/GenBank/DDBJ whole genome shotgun (WGS) entry which is preliminary data.</text>
</comment>
<dbReference type="EMBL" id="JADQDO010000002">
    <property type="protein sequence ID" value="MBF9232895.1"/>
    <property type="molecule type" value="Genomic_DNA"/>
</dbReference>
<proteinExistence type="predicted"/>
<dbReference type="GO" id="GO:0005737">
    <property type="term" value="C:cytoplasm"/>
    <property type="evidence" value="ECO:0007669"/>
    <property type="project" value="UniProtKB-ARBA"/>
</dbReference>
<dbReference type="AlphaFoldDB" id="A0A931FMS8"/>
<feature type="domain" description="DUF2470" evidence="1">
    <location>
        <begin position="173"/>
        <end position="242"/>
    </location>
</feature>
<dbReference type="Pfam" id="PF13883">
    <property type="entry name" value="CREG_beta-barrel"/>
    <property type="match status" value="1"/>
</dbReference>
<evidence type="ECO:0000259" key="2">
    <source>
        <dbReference type="Pfam" id="PF13883"/>
    </source>
</evidence>
<reference evidence="3" key="1">
    <citation type="submission" date="2020-11" db="EMBL/GenBank/DDBJ databases">
        <authorList>
            <person name="Kim M.K."/>
        </authorList>
    </citation>
    <scope>NUCLEOTIDE SEQUENCE</scope>
    <source>
        <strain evidence="3">BT350</strain>
    </source>
</reference>
<evidence type="ECO:0000259" key="1">
    <source>
        <dbReference type="Pfam" id="PF10615"/>
    </source>
</evidence>
<gene>
    <name evidence="3" type="ORF">I2H38_05825</name>
</gene>
<name>A0A931FMS8_9HYPH</name>
<dbReference type="InterPro" id="IPR012349">
    <property type="entry name" value="Split_barrel_FMN-bd"/>
</dbReference>
<dbReference type="Gene3D" id="3.20.180.10">
    <property type="entry name" value="PNP-oxidase-like"/>
    <property type="match status" value="1"/>
</dbReference>
<organism evidence="3 4">
    <name type="scientific">Microvirga alba</name>
    <dbReference type="NCBI Taxonomy" id="2791025"/>
    <lineage>
        <taxon>Bacteria</taxon>
        <taxon>Pseudomonadati</taxon>
        <taxon>Pseudomonadota</taxon>
        <taxon>Alphaproteobacteria</taxon>
        <taxon>Hyphomicrobiales</taxon>
        <taxon>Methylobacteriaceae</taxon>
        <taxon>Microvirga</taxon>
    </lineage>
</organism>
<dbReference type="InterPro" id="IPR055343">
    <property type="entry name" value="CREG_beta-barrel"/>
</dbReference>